<evidence type="ECO:0000259" key="3">
    <source>
        <dbReference type="SMART" id="SM00950"/>
    </source>
</evidence>
<dbReference type="SMART" id="SM00950">
    <property type="entry name" value="Piwi"/>
    <property type="match status" value="1"/>
</dbReference>
<dbReference type="InterPro" id="IPR003165">
    <property type="entry name" value="Piwi"/>
</dbReference>
<dbReference type="Gene3D" id="3.30.420.10">
    <property type="entry name" value="Ribonuclease H-like superfamily/Ribonuclease H"/>
    <property type="match status" value="1"/>
</dbReference>
<comment type="caution">
    <text evidence="4">The sequence shown here is derived from an EMBL/GenBank/DDBJ whole genome shotgun (WGS) entry which is preliminary data.</text>
</comment>
<dbReference type="PANTHER" id="PTHR22891">
    <property type="entry name" value="EUKARYOTIC TRANSLATION INITIATION FACTOR 2C"/>
    <property type="match status" value="1"/>
</dbReference>
<accession>A0ABR9UZT1</accession>
<proteinExistence type="inferred from homology"/>
<dbReference type="Proteomes" id="UP000654604">
    <property type="component" value="Unassembled WGS sequence"/>
</dbReference>
<dbReference type="RefSeq" id="WP_193799343.1">
    <property type="nucleotide sequence ID" value="NZ_JADEWC010000001.1"/>
</dbReference>
<dbReference type="EMBL" id="JADEWC010000001">
    <property type="protein sequence ID" value="MBE9221145.1"/>
    <property type="molecule type" value="Genomic_DNA"/>
</dbReference>
<dbReference type="InterPro" id="IPR036397">
    <property type="entry name" value="RNaseH_sf"/>
</dbReference>
<gene>
    <name evidence="4" type="ORF">IQ215_00395</name>
</gene>
<dbReference type="Gene3D" id="3.40.50.2300">
    <property type="match status" value="1"/>
</dbReference>
<dbReference type="Pfam" id="PF18309">
    <property type="entry name" value="PAZ_3"/>
    <property type="match status" value="1"/>
</dbReference>
<sequence length="729" mass="83755">MVHLTKVGLVLNKFFVKQLSEKEREVYQYQCSFHQWSETGQELRAIARILYDIKVVGAIFQNTIITREEIDEEKLSTENWTLQLINKITLNPDNLNQRKALEKIERNNLYKQLKKHKHSAIQKTNEGIIWWITGQEGTAKYGEGWEVHRGKKIDVDIAADGRLFLEIDSHHRFYTPWTLQQWLEKYPDAPFKYMRNTYKIEGKYLSWILKDITDENPETMMIENTQTSLAQYHRERGATEKEIKNSQLILVKKANGFNNQLIPHLSSRVSPSLTMEMLAHVAENTDFEEKKEVQEVFQLIKKSFQQRIDESTFIANEIATKIYQVDDKNYKCEAIKVTGFKLPEAEILAKKGKVNKVSQVRQKGCAKVGELKLGCLNLYNDAHQYPAEVEKCLLDIARSSDVEINYQSYRNAQDFPHHDLERKMFWQKWADEGIKTVLVVLKERLGNTKKIEIRKSAFSAGIATQFIIAKPKANAYKATNVVLGLLCKAQWQTVHLKPSNYAQTADLIIGFDTGTNRQLYYGTPAYAILADGQSLGWELPDVQRGEAISGKVVWQIISNLVLKFYHKCDRYPHRILIMRDGLVQKEEFSLTIEELKQQQIALDILSVRKSGTGRMGCFNPQSDKYYDAPSGTVFFMNNSKSFSIVTHQPVNKNIGSVKPLKVIHEYGDAPLNILALQTYHLAQLNPASGYSASRLPWVLHLADKSSKEMQRMGSVSVLQNVDREKLISV</sequence>
<comment type="similarity">
    <text evidence="1">Belongs to the argonaute family. Long pAgo subfamily.</text>
</comment>
<protein>
    <recommendedName>
        <fullName evidence="2">Protein argonaute</fullName>
    </recommendedName>
</protein>
<name>A0ABR9UZT1_9CHRO</name>
<evidence type="ECO:0000313" key="4">
    <source>
        <dbReference type="EMBL" id="MBE9221145.1"/>
    </source>
</evidence>
<evidence type="ECO:0000256" key="2">
    <source>
        <dbReference type="ARBA" id="ARBA00035032"/>
    </source>
</evidence>
<evidence type="ECO:0000313" key="5">
    <source>
        <dbReference type="Proteomes" id="UP000654604"/>
    </source>
</evidence>
<dbReference type="Gene3D" id="2.170.260.50">
    <property type="match status" value="1"/>
</dbReference>
<feature type="domain" description="Piwi" evidence="3">
    <location>
        <begin position="436"/>
        <end position="714"/>
    </location>
</feature>
<reference evidence="4 5" key="1">
    <citation type="submission" date="2020-10" db="EMBL/GenBank/DDBJ databases">
        <authorList>
            <person name="Castelo-Branco R."/>
            <person name="Eusebio N."/>
            <person name="Adriana R."/>
            <person name="Vieira A."/>
            <person name="Brugerolle De Fraissinette N."/>
            <person name="Rezende De Castro R."/>
            <person name="Schneider M.P."/>
            <person name="Vasconcelos V."/>
            <person name="Leao P.N."/>
        </authorList>
    </citation>
    <scope>NUCLEOTIDE SEQUENCE [LARGE SCALE GENOMIC DNA]</scope>
    <source>
        <strain evidence="4 5">LEGE 03274</strain>
    </source>
</reference>
<organism evidence="4 5">
    <name type="scientific">Cyanobacterium stanieri LEGE 03274</name>
    <dbReference type="NCBI Taxonomy" id="1828756"/>
    <lineage>
        <taxon>Bacteria</taxon>
        <taxon>Bacillati</taxon>
        <taxon>Cyanobacteriota</taxon>
        <taxon>Cyanophyceae</taxon>
        <taxon>Oscillatoriophycideae</taxon>
        <taxon>Chroococcales</taxon>
        <taxon>Geminocystaceae</taxon>
        <taxon>Cyanobacterium</taxon>
    </lineage>
</organism>
<dbReference type="InterPro" id="IPR012337">
    <property type="entry name" value="RNaseH-like_sf"/>
</dbReference>
<keyword evidence="5" id="KW-1185">Reference proteome</keyword>
<evidence type="ECO:0000256" key="1">
    <source>
        <dbReference type="ARBA" id="ARBA00035012"/>
    </source>
</evidence>
<dbReference type="SUPFAM" id="SSF53098">
    <property type="entry name" value="Ribonuclease H-like"/>
    <property type="match status" value="1"/>
</dbReference>
<dbReference type="InterPro" id="IPR040895">
    <property type="entry name" value="Ago_PAZ"/>
</dbReference>